<evidence type="ECO:0000313" key="5">
    <source>
        <dbReference type="Proteomes" id="UP000618051"/>
    </source>
</evidence>
<dbReference type="AlphaFoldDB" id="A0A835NGZ3"/>
<sequence length="375" mass="40692">MLLTHGVNLPINLPTLETSPDSHVVMSGEQHKARDPSHGLYHGGQDAGEGDVPSNAELGDLVQPPLTEVVLQQYLMLTSGRCYSGMESKLQPPCSTQQCPMEAPVPVWVGLHSPSDGDEQPRDNSCLQGQLKGDFLGDNRDLVSAKNHVKSPMPPLGTASPGPSRGQAKSATEDTETLMMTEPLPLEGLVLPEEELVLPVEQKAQIQDGWMVVLGQETAPLLLAVQGMLQVLLDMLLVLLVLQDKLQVLQDMLLVLQGRLQVLQGMLQVLQDRLQVLQGRLQVLQGRLQVLQDTLGMHQELLVGSPRRASPGLGWHKGLGCCCWPRHQITGDRGEDKGQVGEIPPGITLSSPKSIFGSLQHGQGQELNSQLFQKT</sequence>
<proteinExistence type="predicted"/>
<gene>
    <name evidence="4" type="ORF">IHE44_0013554</name>
    <name evidence="3" type="ORF">IHE44_005656</name>
</gene>
<reference evidence="4" key="3">
    <citation type="submission" date="2022-01" db="EMBL/GenBank/DDBJ databases">
        <authorList>
            <person name="Rubenstein D.R."/>
        </authorList>
    </citation>
    <scope>NUCLEOTIDE SEQUENCE</scope>
    <source>
        <strain evidence="4">SS15</strain>
        <tissue evidence="4">Liver</tissue>
    </source>
</reference>
<dbReference type="EMBL" id="JADDUC010000211">
    <property type="protein sequence ID" value="KAG0115642.1"/>
    <property type="molecule type" value="Genomic_DNA"/>
</dbReference>
<evidence type="ECO:0000313" key="3">
    <source>
        <dbReference type="EMBL" id="KAG0115642.1"/>
    </source>
</evidence>
<evidence type="ECO:0000256" key="2">
    <source>
        <dbReference type="SAM" id="MobiDB-lite"/>
    </source>
</evidence>
<protein>
    <submittedName>
        <fullName evidence="3">Uncharacterized protein</fullName>
    </submittedName>
</protein>
<feature type="region of interest" description="Disordered" evidence="2">
    <location>
        <begin position="146"/>
        <end position="173"/>
    </location>
</feature>
<dbReference type="Proteomes" id="UP000618051">
    <property type="component" value="Unassembled WGS sequence"/>
</dbReference>
<reference evidence="3" key="1">
    <citation type="submission" date="2020-10" db="EMBL/GenBank/DDBJ databases">
        <title>Feather gene expression reveals the developmental basis of iridescence in African starlings.</title>
        <authorList>
            <person name="Rubenstein D.R."/>
        </authorList>
    </citation>
    <scope>NUCLEOTIDE SEQUENCE</scope>
    <source>
        <strain evidence="3">SS15</strain>
        <tissue evidence="3">Liver</tissue>
    </source>
</reference>
<keyword evidence="5" id="KW-1185">Reference proteome</keyword>
<keyword evidence="1" id="KW-0175">Coiled coil</keyword>
<organism evidence="3">
    <name type="scientific">Lamprotornis superbus</name>
    <dbReference type="NCBI Taxonomy" id="245042"/>
    <lineage>
        <taxon>Eukaryota</taxon>
        <taxon>Metazoa</taxon>
        <taxon>Chordata</taxon>
        <taxon>Craniata</taxon>
        <taxon>Vertebrata</taxon>
        <taxon>Euteleostomi</taxon>
        <taxon>Archelosauria</taxon>
        <taxon>Archosauria</taxon>
        <taxon>Dinosauria</taxon>
        <taxon>Saurischia</taxon>
        <taxon>Theropoda</taxon>
        <taxon>Coelurosauria</taxon>
        <taxon>Aves</taxon>
        <taxon>Neognathae</taxon>
        <taxon>Neoaves</taxon>
        <taxon>Telluraves</taxon>
        <taxon>Australaves</taxon>
        <taxon>Passeriformes</taxon>
        <taxon>Sturnidae</taxon>
        <taxon>Lamprotornis</taxon>
    </lineage>
</organism>
<comment type="caution">
    <text evidence="3">The sequence shown here is derived from an EMBL/GenBank/DDBJ whole genome shotgun (WGS) entry which is preliminary data.</text>
</comment>
<dbReference type="EMBL" id="JADDUC020000007">
    <property type="protein sequence ID" value="KAI1237480.1"/>
    <property type="molecule type" value="Genomic_DNA"/>
</dbReference>
<reference evidence="4 5" key="2">
    <citation type="journal article" date="2021" name="J. Hered.">
        <title>Feather Gene Expression Elucidates the Developmental Basis of Plumage Iridescence in African Starlings.</title>
        <authorList>
            <person name="Rubenstein D.R."/>
            <person name="Corvelo A."/>
            <person name="MacManes M.D."/>
            <person name="Maia R."/>
            <person name="Narzisi G."/>
            <person name="Rousaki A."/>
            <person name="Vandenabeele P."/>
            <person name="Shawkey M.D."/>
            <person name="Solomon J."/>
        </authorList>
    </citation>
    <scope>NUCLEOTIDE SEQUENCE [LARGE SCALE GENOMIC DNA]</scope>
    <source>
        <strain evidence="4">SS15</strain>
    </source>
</reference>
<evidence type="ECO:0000256" key="1">
    <source>
        <dbReference type="SAM" id="Coils"/>
    </source>
</evidence>
<accession>A0A835NGZ3</accession>
<name>A0A835NGZ3_9PASS</name>
<evidence type="ECO:0000313" key="4">
    <source>
        <dbReference type="EMBL" id="KAI1237480.1"/>
    </source>
</evidence>
<feature type="coiled-coil region" evidence="1">
    <location>
        <begin position="260"/>
        <end position="294"/>
    </location>
</feature>